<evidence type="ECO:0000313" key="1">
    <source>
        <dbReference type="Proteomes" id="UP000095287"/>
    </source>
</evidence>
<evidence type="ECO:0000313" key="2">
    <source>
        <dbReference type="WBParaSite" id="L893_g1576.t1"/>
    </source>
</evidence>
<sequence length="241" mass="28108">MKRVMDRVPVLFVQEVCRQLTTKHSSAFKKLRHWGNVSRNLFSGLRKVCCGFYCTSKTTDVLVKLWDDDKYITLEELSSSPSIEVDHIGVSINSHQNSGNAFTPSYVAQLLKRCSMQYTSAALKFLTEDPPSTMANYPLLENFLMNLPRIHSINFDNWPLVEAVVGRIAERGTLRELILYSVDPECNAYKDVLRKFSRCEGLKIFRYWNWRKRKIELSDEEKAHFRMEKEPKAFNFVPIRK</sequence>
<name>A0A1I7YG22_9BILA</name>
<proteinExistence type="predicted"/>
<dbReference type="AlphaFoldDB" id="A0A1I7YG22"/>
<accession>A0A1I7YG22</accession>
<dbReference type="Proteomes" id="UP000095287">
    <property type="component" value="Unplaced"/>
</dbReference>
<dbReference type="WBParaSite" id="L893_g1576.t1">
    <property type="protein sequence ID" value="L893_g1576.t1"/>
    <property type="gene ID" value="L893_g1576"/>
</dbReference>
<organism evidence="1 2">
    <name type="scientific">Steinernema glaseri</name>
    <dbReference type="NCBI Taxonomy" id="37863"/>
    <lineage>
        <taxon>Eukaryota</taxon>
        <taxon>Metazoa</taxon>
        <taxon>Ecdysozoa</taxon>
        <taxon>Nematoda</taxon>
        <taxon>Chromadorea</taxon>
        <taxon>Rhabditida</taxon>
        <taxon>Tylenchina</taxon>
        <taxon>Panagrolaimomorpha</taxon>
        <taxon>Strongyloidoidea</taxon>
        <taxon>Steinernematidae</taxon>
        <taxon>Steinernema</taxon>
    </lineage>
</organism>
<keyword evidence="1" id="KW-1185">Reference proteome</keyword>
<protein>
    <submittedName>
        <fullName evidence="2">F-box domain-containing protein</fullName>
    </submittedName>
</protein>
<reference evidence="2" key="1">
    <citation type="submission" date="2016-11" db="UniProtKB">
        <authorList>
            <consortium name="WormBaseParasite"/>
        </authorList>
    </citation>
    <scope>IDENTIFICATION</scope>
</reference>